<proteinExistence type="predicted"/>
<gene>
    <name evidence="7" type="ORF">BDEG_22016</name>
</gene>
<evidence type="ECO:0000256" key="1">
    <source>
        <dbReference type="ARBA" id="ARBA00023015"/>
    </source>
</evidence>
<name>A0A177WD78_BATDL</name>
<dbReference type="CDD" id="cd00167">
    <property type="entry name" value="SANT"/>
    <property type="match status" value="2"/>
</dbReference>
<keyword evidence="4" id="KW-0539">Nucleus</keyword>
<dbReference type="GO" id="GO:0042796">
    <property type="term" value="P:snRNA transcription by RNA polymerase III"/>
    <property type="evidence" value="ECO:0007669"/>
    <property type="project" value="TreeGrafter"/>
</dbReference>
<dbReference type="SMART" id="SM00717">
    <property type="entry name" value="SANT"/>
    <property type="match status" value="3"/>
</dbReference>
<evidence type="ECO:0000313" key="8">
    <source>
        <dbReference type="Proteomes" id="UP000077115"/>
    </source>
</evidence>
<reference evidence="7 8" key="2">
    <citation type="submission" date="2016-05" db="EMBL/GenBank/DDBJ databases">
        <title>Lineage-specific infection strategies underlie the spectrum of fungal disease in amphibians.</title>
        <authorList>
            <person name="Cuomo C.A."/>
            <person name="Farrer R.A."/>
            <person name="James T."/>
            <person name="Longcore J."/>
            <person name="Birren B."/>
        </authorList>
    </citation>
    <scope>NUCLEOTIDE SEQUENCE [LARGE SCALE GENOMIC DNA]</scope>
    <source>
        <strain evidence="7 8">JEL423</strain>
    </source>
</reference>
<dbReference type="OrthoDB" id="2143914at2759"/>
<keyword evidence="3" id="KW-0804">Transcription</keyword>
<dbReference type="VEuPathDB" id="FungiDB:BDEG_22016"/>
<dbReference type="Proteomes" id="UP000077115">
    <property type="component" value="Unassembled WGS sequence"/>
</dbReference>
<evidence type="ECO:0000256" key="4">
    <source>
        <dbReference type="ARBA" id="ARBA00023242"/>
    </source>
</evidence>
<sequence length="653" mass="76027">MKRDQQTKVQKTMLLKNRNLAWTVCSTCNSHLKQSLPRKFFKSHFIHLPLRQLHFSARTEAHSSGKRKNASTLNSKTDQTKSKKRSHIAPVESNSLPSLSTTLEVDQVQKEITHFPISDYLKIRLKLLNDTCKISEIKQTIGRTSKRVMNHALKKDYHINKHTFMFTIQEEIEIIEYMLRSGVIRISKSLIKSLRYPPHRIHYFWDNFIIPALYTDQANCKKANMPATAITLRALLQRRLSALCAIDKFMKANPSQKVFDTLKLPQNIAQYPIIRVGRLGSHLYTAHFRMPWTLEQDTILLKCVADFGPCYRFFLADLPGQSRLRIRKRHMYLVARSKNAKLKKWTEKDHERLISLVHDTPETNYSWKSMCHNFPGMSSEVIRKKALKLVFPIKTLKPDDIKVISDGVANHGRAYFNFNLYLDLPGVRMKKALLVWTLKEPHNHPNALWSSEDDKVLMSVFTKYSSLDDFKPVSLISLRREYFPFRYTFELAARLYRLINRNSEIPDLKLLASHRDWSAQYLLNSNELMNSKNLPWINEALIHSMGMDQETAELRDTIVPKGHTLLAKINANMYRNGIMSKIRSVPMAKEIMLKSKDKAWTKEDDCLMMDHVPKMISKHGYVDWAVVSKLFPASSLSSCRQRWHYLEAKNKAK</sequence>
<dbReference type="PROSITE" id="PS50090">
    <property type="entry name" value="MYB_LIKE"/>
    <property type="match status" value="1"/>
</dbReference>
<keyword evidence="2" id="KW-0238">DNA-binding</keyword>
<dbReference type="InterPro" id="IPR051575">
    <property type="entry name" value="Myb-like_DNA-bd"/>
</dbReference>
<dbReference type="SUPFAM" id="SSF46689">
    <property type="entry name" value="Homeodomain-like"/>
    <property type="match status" value="1"/>
</dbReference>
<organism evidence="7 8">
    <name type="scientific">Batrachochytrium dendrobatidis (strain JEL423)</name>
    <dbReference type="NCBI Taxonomy" id="403673"/>
    <lineage>
        <taxon>Eukaryota</taxon>
        <taxon>Fungi</taxon>
        <taxon>Fungi incertae sedis</taxon>
        <taxon>Chytridiomycota</taxon>
        <taxon>Chytridiomycota incertae sedis</taxon>
        <taxon>Chytridiomycetes</taxon>
        <taxon>Rhizophydiales</taxon>
        <taxon>Rhizophydiales incertae sedis</taxon>
        <taxon>Batrachochytrium</taxon>
    </lineage>
</organism>
<dbReference type="GO" id="GO:0001006">
    <property type="term" value="F:RNA polymerase III type 3 promoter sequence-specific DNA binding"/>
    <property type="evidence" value="ECO:0007669"/>
    <property type="project" value="TreeGrafter"/>
</dbReference>
<dbReference type="AlphaFoldDB" id="A0A177WD78"/>
<protein>
    <recommendedName>
        <fullName evidence="6">Myb-like domain-containing protein</fullName>
    </recommendedName>
</protein>
<dbReference type="InterPro" id="IPR001005">
    <property type="entry name" value="SANT/Myb"/>
</dbReference>
<dbReference type="Gene3D" id="1.10.10.60">
    <property type="entry name" value="Homeodomain-like"/>
    <property type="match status" value="1"/>
</dbReference>
<dbReference type="GO" id="GO:0000978">
    <property type="term" value="F:RNA polymerase II cis-regulatory region sequence-specific DNA binding"/>
    <property type="evidence" value="ECO:0007669"/>
    <property type="project" value="TreeGrafter"/>
</dbReference>
<dbReference type="PANTHER" id="PTHR46621">
    <property type="entry name" value="SNRNA-ACTIVATING PROTEIN COMPLEX SUBUNIT 4"/>
    <property type="match status" value="1"/>
</dbReference>
<keyword evidence="1" id="KW-0805">Transcription regulation</keyword>
<accession>A0A177WD78</accession>
<evidence type="ECO:0000256" key="5">
    <source>
        <dbReference type="SAM" id="MobiDB-lite"/>
    </source>
</evidence>
<dbReference type="EMBL" id="DS022301">
    <property type="protein sequence ID" value="OAJ38047.1"/>
    <property type="molecule type" value="Genomic_DNA"/>
</dbReference>
<feature type="region of interest" description="Disordered" evidence="5">
    <location>
        <begin position="58"/>
        <end position="91"/>
    </location>
</feature>
<feature type="domain" description="Myb-like" evidence="6">
    <location>
        <begin position="596"/>
        <end position="647"/>
    </location>
</feature>
<dbReference type="InterPro" id="IPR009057">
    <property type="entry name" value="Homeodomain-like_sf"/>
</dbReference>
<dbReference type="GO" id="GO:0042795">
    <property type="term" value="P:snRNA transcription by RNA polymerase II"/>
    <property type="evidence" value="ECO:0007669"/>
    <property type="project" value="TreeGrafter"/>
</dbReference>
<evidence type="ECO:0000256" key="3">
    <source>
        <dbReference type="ARBA" id="ARBA00023163"/>
    </source>
</evidence>
<dbReference type="GO" id="GO:0019185">
    <property type="term" value="C:snRNA-activating protein complex"/>
    <property type="evidence" value="ECO:0007669"/>
    <property type="project" value="TreeGrafter"/>
</dbReference>
<evidence type="ECO:0000313" key="7">
    <source>
        <dbReference type="EMBL" id="OAJ38047.1"/>
    </source>
</evidence>
<reference evidence="7 8" key="1">
    <citation type="submission" date="2006-10" db="EMBL/GenBank/DDBJ databases">
        <title>The Genome Sequence of Batrachochytrium dendrobatidis JEL423.</title>
        <authorList>
            <consortium name="The Broad Institute Genome Sequencing Platform"/>
            <person name="Birren B."/>
            <person name="Lander E."/>
            <person name="Galagan J."/>
            <person name="Cuomo C."/>
            <person name="Devon K."/>
            <person name="Jaffe D."/>
            <person name="Butler J."/>
            <person name="Alvarez P."/>
            <person name="Gnerre S."/>
            <person name="Grabherr M."/>
            <person name="Kleber M."/>
            <person name="Mauceli E."/>
            <person name="Brockman W."/>
            <person name="Young S."/>
            <person name="LaButti K."/>
            <person name="Sykes S."/>
            <person name="DeCaprio D."/>
            <person name="Crawford M."/>
            <person name="Koehrsen M."/>
            <person name="Engels R."/>
            <person name="Montgomery P."/>
            <person name="Pearson M."/>
            <person name="Howarth C."/>
            <person name="Larson L."/>
            <person name="White J."/>
            <person name="O'Leary S."/>
            <person name="Kodira C."/>
            <person name="Zeng Q."/>
            <person name="Yandava C."/>
            <person name="Alvarado L."/>
            <person name="Longcore J."/>
            <person name="James T."/>
        </authorList>
    </citation>
    <scope>NUCLEOTIDE SEQUENCE [LARGE SCALE GENOMIC DNA]</scope>
    <source>
        <strain evidence="7 8">JEL423</strain>
    </source>
</reference>
<evidence type="ECO:0000256" key="2">
    <source>
        <dbReference type="ARBA" id="ARBA00023125"/>
    </source>
</evidence>
<evidence type="ECO:0000259" key="6">
    <source>
        <dbReference type="PROSITE" id="PS50090"/>
    </source>
</evidence>
<dbReference type="PANTHER" id="PTHR46621:SF1">
    <property type="entry name" value="SNRNA-ACTIVATING PROTEIN COMPLEX SUBUNIT 4"/>
    <property type="match status" value="1"/>
</dbReference>